<reference evidence="4 6" key="1">
    <citation type="submission" date="2016-03" db="EMBL/GenBank/DDBJ databases">
        <title>Complete genome sequence of a soil Actinobacterium, Nocardioides dokdonensis FR1436.</title>
        <authorList>
            <person name="Kwon S.-K."/>
            <person name="Kim K."/>
            <person name="Kim J.F."/>
        </authorList>
    </citation>
    <scope>NUCLEOTIDE SEQUENCE [LARGE SCALE GENOMIC DNA]</scope>
    <source>
        <strain evidence="4 6">FR1436</strain>
    </source>
</reference>
<dbReference type="Proteomes" id="UP000077868">
    <property type="component" value="Chromosome"/>
</dbReference>
<proteinExistence type="predicted"/>
<dbReference type="NCBIfam" id="NF033542">
    <property type="entry name" value="transpos_IS110"/>
    <property type="match status" value="1"/>
</dbReference>
<evidence type="ECO:0000259" key="2">
    <source>
        <dbReference type="Pfam" id="PF01548"/>
    </source>
</evidence>
<accession>A0A1A9GIH3</accession>
<dbReference type="InterPro" id="IPR002525">
    <property type="entry name" value="Transp_IS110-like_N"/>
</dbReference>
<evidence type="ECO:0000313" key="5">
    <source>
        <dbReference type="EMBL" id="ANH38209.1"/>
    </source>
</evidence>
<name>A0A1A9GIH3_9ACTN</name>
<dbReference type="GO" id="GO:0003677">
    <property type="term" value="F:DNA binding"/>
    <property type="evidence" value="ECO:0007669"/>
    <property type="project" value="InterPro"/>
</dbReference>
<dbReference type="RefSeq" id="WP_237089559.1">
    <property type="nucleotide sequence ID" value="NZ_CP015079.1"/>
</dbReference>
<evidence type="ECO:0000313" key="4">
    <source>
        <dbReference type="EMBL" id="ANH37462.1"/>
    </source>
</evidence>
<dbReference type="KEGG" id="ndk:I601_1020"/>
<sequence>MTTMTSAPPVSHCTHEETSAAFGDPPSPRVGVIGGVDTHRDQHVAAALDSLGRLLGIEYFDADTSGHRALLAWLESFGPVLMIGIEGTGAYGLGLARHLATATTADLIEVDRPDRRTRRLKGKSDPIDAEAAARAAWSGAHTGTPKARDGRIEALRNLRVARRSAVQQRADVVRQIKALIVTAEDDLRHRLRHLDTPTLVRTCAALRPDPAHIAEPLHATKAALRSLARRHRHLSEEITDLEALIHPLVEQINPALMAINGIGHDCAGQLLVTAGANPERIHTEAAFAMLVGTAPVPASSGQTHRTRLNRGGDRQANAAIHRVLLSRMRWHKPTKTYLARRVNQRDLSKREAARILKRYITREIYPALINPHHGLDHP</sequence>
<dbReference type="PANTHER" id="PTHR33055:SF16">
    <property type="entry name" value="TRANSPOSASE FOR INSERTION SEQUENCE ELEMENT IS1547"/>
    <property type="match status" value="1"/>
</dbReference>
<dbReference type="Pfam" id="PF02371">
    <property type="entry name" value="Transposase_20"/>
    <property type="match status" value="1"/>
</dbReference>
<feature type="domain" description="Transposase IS110-like N-terminal" evidence="2">
    <location>
        <begin position="35"/>
        <end position="180"/>
    </location>
</feature>
<dbReference type="Pfam" id="PF01548">
    <property type="entry name" value="DEDD_Tnp_IS110"/>
    <property type="match status" value="1"/>
</dbReference>
<dbReference type="KEGG" id="ndk:I601_1778"/>
<dbReference type="EMBL" id="CP015079">
    <property type="protein sequence ID" value="ANH37462.1"/>
    <property type="molecule type" value="Genomic_DNA"/>
</dbReference>
<dbReference type="AlphaFoldDB" id="A0A1A9GIH3"/>
<evidence type="ECO:0000256" key="1">
    <source>
        <dbReference type="SAM" id="MobiDB-lite"/>
    </source>
</evidence>
<gene>
    <name evidence="4" type="ORF">I601_1020</name>
    <name evidence="5" type="ORF">I601_1778</name>
</gene>
<feature type="domain" description="Transposase IS116/IS110/IS902 C-terminal" evidence="3">
    <location>
        <begin position="255"/>
        <end position="337"/>
    </location>
</feature>
<evidence type="ECO:0000259" key="3">
    <source>
        <dbReference type="Pfam" id="PF02371"/>
    </source>
</evidence>
<dbReference type="GO" id="GO:0004803">
    <property type="term" value="F:transposase activity"/>
    <property type="evidence" value="ECO:0007669"/>
    <property type="project" value="InterPro"/>
</dbReference>
<feature type="region of interest" description="Disordered" evidence="1">
    <location>
        <begin position="1"/>
        <end position="27"/>
    </location>
</feature>
<dbReference type="GO" id="GO:0006313">
    <property type="term" value="P:DNA transposition"/>
    <property type="evidence" value="ECO:0007669"/>
    <property type="project" value="InterPro"/>
</dbReference>
<dbReference type="PANTHER" id="PTHR33055">
    <property type="entry name" value="TRANSPOSASE FOR INSERTION SEQUENCE ELEMENT IS1111A"/>
    <property type="match status" value="1"/>
</dbReference>
<protein>
    <submittedName>
        <fullName evidence="4">Transposase IS116/IS110/IS902 family protein</fullName>
    </submittedName>
</protein>
<organism evidence="4 6">
    <name type="scientific">Nocardioides dokdonensis FR1436</name>
    <dbReference type="NCBI Taxonomy" id="1300347"/>
    <lineage>
        <taxon>Bacteria</taxon>
        <taxon>Bacillati</taxon>
        <taxon>Actinomycetota</taxon>
        <taxon>Actinomycetes</taxon>
        <taxon>Propionibacteriales</taxon>
        <taxon>Nocardioidaceae</taxon>
        <taxon>Nocardioides</taxon>
    </lineage>
</organism>
<evidence type="ECO:0000313" key="6">
    <source>
        <dbReference type="Proteomes" id="UP000077868"/>
    </source>
</evidence>
<keyword evidence="6" id="KW-1185">Reference proteome</keyword>
<dbReference type="STRING" id="1300347.I601_1020"/>
<dbReference type="InterPro" id="IPR047650">
    <property type="entry name" value="Transpos_IS110"/>
</dbReference>
<dbReference type="PATRIC" id="fig|1300347.3.peg.1019"/>
<dbReference type="InterPro" id="IPR003346">
    <property type="entry name" value="Transposase_20"/>
</dbReference>
<dbReference type="EMBL" id="CP015079">
    <property type="protein sequence ID" value="ANH38209.1"/>
    <property type="molecule type" value="Genomic_DNA"/>
</dbReference>